<dbReference type="Pfam" id="PF13177">
    <property type="entry name" value="DNA_pol3_delta2"/>
    <property type="match status" value="1"/>
</dbReference>
<evidence type="ECO:0000313" key="1">
    <source>
        <dbReference type="EMBL" id="ABC81086.1"/>
    </source>
</evidence>
<dbReference type="PANTHER" id="PTHR11669">
    <property type="entry name" value="REPLICATION FACTOR C / DNA POLYMERASE III GAMMA-TAU SUBUNIT"/>
    <property type="match status" value="1"/>
</dbReference>
<dbReference type="STRING" id="290397.Adeh_1312"/>
<dbReference type="GO" id="GO:0006261">
    <property type="term" value="P:DNA-templated DNA replication"/>
    <property type="evidence" value="ECO:0007669"/>
    <property type="project" value="TreeGrafter"/>
</dbReference>
<dbReference type="NCBIfam" id="TIGR00678">
    <property type="entry name" value="holB"/>
    <property type="match status" value="1"/>
</dbReference>
<gene>
    <name evidence="1" type="ordered locus">Adeh_1312</name>
</gene>
<dbReference type="EMBL" id="CP000251">
    <property type="protein sequence ID" value="ABC81086.1"/>
    <property type="molecule type" value="Genomic_DNA"/>
</dbReference>
<dbReference type="Proteomes" id="UP000001935">
    <property type="component" value="Chromosome"/>
</dbReference>
<dbReference type="HOGENOM" id="CLU_006229_4_0_7"/>
<dbReference type="KEGG" id="ade:Adeh_1312"/>
<name>Q2IQK6_ANADE</name>
<keyword evidence="1" id="KW-0548">Nucleotidyltransferase</keyword>
<dbReference type="Gene3D" id="3.40.50.300">
    <property type="entry name" value="P-loop containing nucleotide triphosphate hydrolases"/>
    <property type="match status" value="1"/>
</dbReference>
<dbReference type="EC" id="2.7.7.7" evidence="1"/>
<dbReference type="AlphaFoldDB" id="Q2IQK6"/>
<dbReference type="PANTHER" id="PTHR11669:SF8">
    <property type="entry name" value="DNA POLYMERASE III SUBUNIT DELTA"/>
    <property type="match status" value="1"/>
</dbReference>
<reference evidence="1 2" key="1">
    <citation type="submission" date="2006-01" db="EMBL/GenBank/DDBJ databases">
        <title>Complete sequence of Anaeromyxobacter dehalogenans 2CP-C.</title>
        <authorList>
            <consortium name="US DOE Joint Genome Institute"/>
            <person name="Copeland A."/>
            <person name="Lucas S."/>
            <person name="Lapidus A."/>
            <person name="Barry K."/>
            <person name="Detter J.C."/>
            <person name="Glavina T."/>
            <person name="Hammon N."/>
            <person name="Israni S."/>
            <person name="Pitluck S."/>
            <person name="Brettin T."/>
            <person name="Bruce D."/>
            <person name="Han C."/>
            <person name="Tapia R."/>
            <person name="Gilna P."/>
            <person name="Kiss H."/>
            <person name="Schmutz J."/>
            <person name="Larimer F."/>
            <person name="Land M."/>
            <person name="Kyrpides N."/>
            <person name="Anderson I."/>
            <person name="Sanford R.A."/>
            <person name="Ritalahti K.M."/>
            <person name="Thomas H.S."/>
            <person name="Kirby J.R."/>
            <person name="Zhulin I.B."/>
            <person name="Loeffler F.E."/>
            <person name="Richardson P."/>
        </authorList>
    </citation>
    <scope>NUCLEOTIDE SEQUENCE [LARGE SCALE GENOMIC DNA]</scope>
    <source>
        <strain evidence="1 2">2CP-C</strain>
    </source>
</reference>
<accession>Q2IQK6</accession>
<proteinExistence type="predicted"/>
<dbReference type="GO" id="GO:0003887">
    <property type="term" value="F:DNA-directed DNA polymerase activity"/>
    <property type="evidence" value="ECO:0007669"/>
    <property type="project" value="UniProtKB-EC"/>
</dbReference>
<evidence type="ECO:0000313" key="2">
    <source>
        <dbReference type="Proteomes" id="UP000001935"/>
    </source>
</evidence>
<protein>
    <submittedName>
        <fullName evidence="1">DNA polymerase III, delta prime subunit</fullName>
        <ecNumber evidence="1">2.7.7.7</ecNumber>
    </submittedName>
</protein>
<organism evidence="1 2">
    <name type="scientific">Anaeromyxobacter dehalogenans (strain 2CP-C)</name>
    <dbReference type="NCBI Taxonomy" id="290397"/>
    <lineage>
        <taxon>Bacteria</taxon>
        <taxon>Pseudomonadati</taxon>
        <taxon>Myxococcota</taxon>
        <taxon>Myxococcia</taxon>
        <taxon>Myxococcales</taxon>
        <taxon>Cystobacterineae</taxon>
        <taxon>Anaeromyxobacteraceae</taxon>
        <taxon>Anaeromyxobacter</taxon>
    </lineage>
</organism>
<keyword evidence="1" id="KW-0808">Transferase</keyword>
<dbReference type="eggNOG" id="COG2812">
    <property type="taxonomic scope" value="Bacteria"/>
</dbReference>
<dbReference type="InterPro" id="IPR027417">
    <property type="entry name" value="P-loop_NTPase"/>
</dbReference>
<dbReference type="GO" id="GO:0008408">
    <property type="term" value="F:3'-5' exonuclease activity"/>
    <property type="evidence" value="ECO:0007669"/>
    <property type="project" value="InterPro"/>
</dbReference>
<sequence length="370" mass="39453">MLCSAPPMPFSELIAQERAVGSLRSALRRGSLHHAYLFGGPEGAGKARAALLLAQAANCEGGQAGPGGLREDPCGACGPCRKIERGLHPDVVVLAEERTMAKAGRWEPKSGRAPSKDIVVDQVRDLVDHRLAMKRFEGRRRFVVIDPADAMNPQAQNALLKTLEEPPEDTTLVLVASSPDALLPTIRSRCLRVSFRPLPADAVAARLQEEGVPAEEARVAAALSGGSLGRARAHAGDAARRPLRAVAQAAALRPDDAGAWLAWAADPGADPAQARGKDRDRKAEVKELAPEICELMLVWLRDVLAVQAGAGRLAVADLEPVTRRAAAALPPGEVVRRRGEVLRTLRALRQNATSQLALERLMIGWFHGGA</sequence>
<dbReference type="InterPro" id="IPR050238">
    <property type="entry name" value="DNA_Rep/Repair_Clamp_Loader"/>
</dbReference>
<dbReference type="InterPro" id="IPR004622">
    <property type="entry name" value="DNA_pol_HolB"/>
</dbReference>
<dbReference type="SUPFAM" id="SSF52540">
    <property type="entry name" value="P-loop containing nucleoside triphosphate hydrolases"/>
    <property type="match status" value="1"/>
</dbReference>